<dbReference type="OrthoDB" id="9812625at2"/>
<dbReference type="InterPro" id="IPR016161">
    <property type="entry name" value="Ald_DH/histidinol_DH"/>
</dbReference>
<evidence type="ECO:0000256" key="1">
    <source>
        <dbReference type="ARBA" id="ARBA00009986"/>
    </source>
</evidence>
<comment type="similarity">
    <text evidence="1 5">Belongs to the aldehyde dehydrogenase family.</text>
</comment>
<proteinExistence type="inferred from homology"/>
<keyword evidence="2 5" id="KW-0560">Oxidoreductase</keyword>
<dbReference type="Proteomes" id="UP000050497">
    <property type="component" value="Unassembled WGS sequence"/>
</dbReference>
<dbReference type="Gene3D" id="3.40.309.10">
    <property type="entry name" value="Aldehyde Dehydrogenase, Chain A, domain 2"/>
    <property type="match status" value="1"/>
</dbReference>
<evidence type="ECO:0000259" key="6">
    <source>
        <dbReference type="Pfam" id="PF00171"/>
    </source>
</evidence>
<sequence length="508" mass="54143">MAGAEAATRLRDALVDAPRAVSGYGAGAFVAHRGEPLPVDDPATGKVIAILHESDAAEVDAAVRAARHAFDHGPWPKSSITTRQQVLMAIHDAIMAHADELAALESINTGVPLAQTRGMHIPRAAYNFKFFAEYINHSAGELYQQEEGFLTLVSREPMGVCALIGPWNVPLGLTSMKLAAALAFGNTCVVKPSEMTPLTVARLFDLMRDCGLPEGVVNLVNGRGHVTGAALSGHPEIDMVSFTGGTETGRAIMGALAKGIKGAAMELGGKSANIVFDDADFDRALDGALLGVFANNGQMCLAGSRIFVQRPIAERFMEAFVARMRNLRIGDPLIPGTELGPMINAAQKQRMRDYVGIGESEGARLLAGGKAVPGMEAGHYVQPVAMLAQDNGARLCQEEIFGPFATFQIFETEEEVVRLANESRFGLAGYVWTEGLGRAHRVAQAMRTGTIWVNTPMVRDLRSAFGGYKESGVGREGGRGCEAMYTEIKTVMIPVAERPIHKLGGSDG</sequence>
<dbReference type="PROSITE" id="PS00070">
    <property type="entry name" value="ALDEHYDE_DEHYDR_CYS"/>
    <property type="match status" value="1"/>
</dbReference>
<accession>A0A0P8A3J2</accession>
<dbReference type="RefSeq" id="WP_074445189.1">
    <property type="nucleotide sequence ID" value="NZ_FMBM01000002.1"/>
</dbReference>
<dbReference type="Gene3D" id="3.40.605.10">
    <property type="entry name" value="Aldehyde Dehydrogenase, Chain A, domain 1"/>
    <property type="match status" value="1"/>
</dbReference>
<dbReference type="InterPro" id="IPR015590">
    <property type="entry name" value="Aldehyde_DH_dom"/>
</dbReference>
<evidence type="ECO:0000313" key="9">
    <source>
        <dbReference type="Proteomes" id="UP000050497"/>
    </source>
</evidence>
<evidence type="ECO:0000313" key="10">
    <source>
        <dbReference type="Proteomes" id="UP000182800"/>
    </source>
</evidence>
<dbReference type="STRING" id="1653334.GA0071312_2441"/>
<evidence type="ECO:0000313" key="7">
    <source>
        <dbReference type="EMBL" id="KPQ12008.1"/>
    </source>
</evidence>
<dbReference type="EMBL" id="LJSX01000004">
    <property type="protein sequence ID" value="KPQ12008.1"/>
    <property type="molecule type" value="Genomic_DNA"/>
</dbReference>
<dbReference type="AlphaFoldDB" id="A0A0P8A3J2"/>
<keyword evidence="10" id="KW-1185">Reference proteome</keyword>
<dbReference type="PATRIC" id="fig|1653334.4.peg.1529"/>
<dbReference type="PROSITE" id="PS00687">
    <property type="entry name" value="ALDEHYDE_DEHYDR_GLU"/>
    <property type="match status" value="1"/>
</dbReference>
<dbReference type="GO" id="GO:0016620">
    <property type="term" value="F:oxidoreductase activity, acting on the aldehyde or oxo group of donors, NAD or NADP as acceptor"/>
    <property type="evidence" value="ECO:0007669"/>
    <property type="project" value="InterPro"/>
</dbReference>
<dbReference type="Pfam" id="PF00171">
    <property type="entry name" value="Aldedh"/>
    <property type="match status" value="1"/>
</dbReference>
<evidence type="ECO:0000256" key="4">
    <source>
        <dbReference type="PROSITE-ProRule" id="PRU10007"/>
    </source>
</evidence>
<dbReference type="SUPFAM" id="SSF53720">
    <property type="entry name" value="ALDH-like"/>
    <property type="match status" value="1"/>
</dbReference>
<evidence type="ECO:0000256" key="3">
    <source>
        <dbReference type="ARBA" id="ARBA00023097"/>
    </source>
</evidence>
<reference evidence="8 10" key="2">
    <citation type="submission" date="2016-08" db="EMBL/GenBank/DDBJ databases">
        <authorList>
            <person name="Varghese N."/>
            <person name="Submissions Spin"/>
        </authorList>
    </citation>
    <scope>NUCLEOTIDE SEQUENCE [LARGE SCALE GENOMIC DNA]</scope>
    <source>
        <strain evidence="8 10">HL-109</strain>
    </source>
</reference>
<evidence type="ECO:0000256" key="5">
    <source>
        <dbReference type="RuleBase" id="RU003345"/>
    </source>
</evidence>
<dbReference type="InterPro" id="IPR029510">
    <property type="entry name" value="Ald_DH_CS_GLU"/>
</dbReference>
<name>A0A0P8A3J2_9HYPH</name>
<evidence type="ECO:0000313" key="8">
    <source>
        <dbReference type="EMBL" id="SCC81497.1"/>
    </source>
</evidence>
<dbReference type="Proteomes" id="UP000182800">
    <property type="component" value="Unassembled WGS sequence"/>
</dbReference>
<organism evidence="7 9">
    <name type="scientific">Saliniramus fredricksonii</name>
    <dbReference type="NCBI Taxonomy" id="1653334"/>
    <lineage>
        <taxon>Bacteria</taxon>
        <taxon>Pseudomonadati</taxon>
        <taxon>Pseudomonadota</taxon>
        <taxon>Alphaproteobacteria</taxon>
        <taxon>Hyphomicrobiales</taxon>
        <taxon>Salinarimonadaceae</taxon>
        <taxon>Saliniramus</taxon>
    </lineage>
</organism>
<keyword evidence="3" id="KW-0558">Oxidation</keyword>
<reference evidence="7 9" key="1">
    <citation type="submission" date="2015-09" db="EMBL/GenBank/DDBJ databases">
        <title>Identification and resolution of microdiversity through metagenomic sequencing of parallel consortia.</title>
        <authorList>
            <person name="Nelson W.C."/>
            <person name="Romine M.F."/>
            <person name="Lindemann S.R."/>
        </authorList>
    </citation>
    <scope>NUCLEOTIDE SEQUENCE [LARGE SCALE GENOMIC DNA]</scope>
    <source>
        <strain evidence="7">HL-109</strain>
    </source>
</reference>
<feature type="domain" description="Aldehyde dehydrogenase" evidence="6">
    <location>
        <begin position="31"/>
        <end position="491"/>
    </location>
</feature>
<dbReference type="FunFam" id="3.40.605.10:FF:000007">
    <property type="entry name" value="NAD/NADP-dependent betaine aldehyde dehydrogenase"/>
    <property type="match status" value="1"/>
</dbReference>
<comment type="caution">
    <text evidence="7">The sequence shown here is derived from an EMBL/GenBank/DDBJ whole genome shotgun (WGS) entry which is preliminary data.</text>
</comment>
<dbReference type="CDD" id="cd07093">
    <property type="entry name" value="ALDH_F8_HMSADH"/>
    <property type="match status" value="1"/>
</dbReference>
<dbReference type="PANTHER" id="PTHR11699">
    <property type="entry name" value="ALDEHYDE DEHYDROGENASE-RELATED"/>
    <property type="match status" value="1"/>
</dbReference>
<protein>
    <submittedName>
        <fullName evidence="7 8">5-carboxymethyl-2-hydroxymuconic-semialdehyde dehydrogenase</fullName>
    </submittedName>
</protein>
<feature type="active site" evidence="4">
    <location>
        <position position="266"/>
    </location>
</feature>
<dbReference type="InterPro" id="IPR016160">
    <property type="entry name" value="Ald_DH_CS_CYS"/>
</dbReference>
<dbReference type="EMBL" id="FMBM01000002">
    <property type="protein sequence ID" value="SCC81497.1"/>
    <property type="molecule type" value="Genomic_DNA"/>
</dbReference>
<dbReference type="FunFam" id="3.40.309.10:FF:000012">
    <property type="entry name" value="Betaine aldehyde dehydrogenase"/>
    <property type="match status" value="1"/>
</dbReference>
<dbReference type="InterPro" id="IPR016162">
    <property type="entry name" value="Ald_DH_N"/>
</dbReference>
<gene>
    <name evidence="7" type="primary">hpaE</name>
    <name evidence="8" type="ORF">GA0071312_2441</name>
    <name evidence="7" type="ORF">HLUCCO17_04210</name>
</gene>
<evidence type="ECO:0000256" key="2">
    <source>
        <dbReference type="ARBA" id="ARBA00023002"/>
    </source>
</evidence>
<dbReference type="InterPro" id="IPR016163">
    <property type="entry name" value="Ald_DH_C"/>
</dbReference>